<reference evidence="2" key="2">
    <citation type="journal article" date="2021" name="PeerJ">
        <title>Extensive microbial diversity within the chicken gut microbiome revealed by metagenomics and culture.</title>
        <authorList>
            <person name="Gilroy R."/>
            <person name="Ravi A."/>
            <person name="Getino M."/>
            <person name="Pursley I."/>
            <person name="Horton D.L."/>
            <person name="Alikhan N.F."/>
            <person name="Baker D."/>
            <person name="Gharbi K."/>
            <person name="Hall N."/>
            <person name="Watson M."/>
            <person name="Adriaenssens E.M."/>
            <person name="Foster-Nyarko E."/>
            <person name="Jarju S."/>
            <person name="Secka A."/>
            <person name="Antonio M."/>
            <person name="Oren A."/>
            <person name="Chaudhuri R.R."/>
            <person name="La Ragione R."/>
            <person name="Hildebrand F."/>
            <person name="Pallen M.J."/>
        </authorList>
    </citation>
    <scope>NUCLEOTIDE SEQUENCE</scope>
    <source>
        <strain evidence="2">ChiGjej1B1-22543</strain>
    </source>
</reference>
<dbReference type="AlphaFoldDB" id="A0A9D1LNS6"/>
<dbReference type="Proteomes" id="UP000824070">
    <property type="component" value="Unassembled WGS sequence"/>
</dbReference>
<dbReference type="EMBL" id="DVMV01000018">
    <property type="protein sequence ID" value="HIU45222.1"/>
    <property type="molecule type" value="Genomic_DNA"/>
</dbReference>
<evidence type="ECO:0000313" key="3">
    <source>
        <dbReference type="Proteomes" id="UP000824070"/>
    </source>
</evidence>
<name>A0A9D1LNS6_9FIRM</name>
<protein>
    <submittedName>
        <fullName evidence="2">Uncharacterized protein</fullName>
    </submittedName>
</protein>
<evidence type="ECO:0000313" key="2">
    <source>
        <dbReference type="EMBL" id="HIU45222.1"/>
    </source>
</evidence>
<sequence>MTKDKEKMQKNKNNPIAFALLLEATFSGNSLYEASPFFDDFCLRGDILPIAKKEIANGRERQQAGPRGRRSQGGRA</sequence>
<accession>A0A9D1LNS6</accession>
<feature type="compositionally biased region" description="Basic and acidic residues" evidence="1">
    <location>
        <begin position="53"/>
        <end position="62"/>
    </location>
</feature>
<organism evidence="2 3">
    <name type="scientific">Candidatus Alloenteromonas pullicola</name>
    <dbReference type="NCBI Taxonomy" id="2840784"/>
    <lineage>
        <taxon>Bacteria</taxon>
        <taxon>Bacillati</taxon>
        <taxon>Bacillota</taxon>
        <taxon>Bacillota incertae sedis</taxon>
        <taxon>Candidatus Alloenteromonas</taxon>
    </lineage>
</organism>
<feature type="compositionally biased region" description="Basic residues" evidence="1">
    <location>
        <begin position="67"/>
        <end position="76"/>
    </location>
</feature>
<reference evidence="2" key="1">
    <citation type="submission" date="2020-10" db="EMBL/GenBank/DDBJ databases">
        <authorList>
            <person name="Gilroy R."/>
        </authorList>
    </citation>
    <scope>NUCLEOTIDE SEQUENCE</scope>
    <source>
        <strain evidence="2">ChiGjej1B1-22543</strain>
    </source>
</reference>
<gene>
    <name evidence="2" type="ORF">IAC52_02865</name>
</gene>
<feature type="region of interest" description="Disordered" evidence="1">
    <location>
        <begin position="53"/>
        <end position="76"/>
    </location>
</feature>
<proteinExistence type="predicted"/>
<comment type="caution">
    <text evidence="2">The sequence shown here is derived from an EMBL/GenBank/DDBJ whole genome shotgun (WGS) entry which is preliminary data.</text>
</comment>
<evidence type="ECO:0000256" key="1">
    <source>
        <dbReference type="SAM" id="MobiDB-lite"/>
    </source>
</evidence>